<feature type="transmembrane region" description="Helical" evidence="11 12">
    <location>
        <begin position="147"/>
        <end position="167"/>
    </location>
</feature>
<comment type="similarity">
    <text evidence="11">Belongs to the DHHC palmitoyltransferase family. PFA4 subfamily.</text>
</comment>
<dbReference type="Pfam" id="PF01529">
    <property type="entry name" value="DHHC"/>
    <property type="match status" value="1"/>
</dbReference>
<dbReference type="Proteomes" id="UP000018144">
    <property type="component" value="Unassembled WGS sequence"/>
</dbReference>
<dbReference type="InterPro" id="IPR039859">
    <property type="entry name" value="PFA4/ZDH16/20/ERF2-like"/>
</dbReference>
<evidence type="ECO:0000256" key="12">
    <source>
        <dbReference type="RuleBase" id="RU079119"/>
    </source>
</evidence>
<keyword evidence="3 11" id="KW-0812">Transmembrane</keyword>
<feature type="transmembrane region" description="Helical" evidence="11 12">
    <location>
        <begin position="187"/>
        <end position="209"/>
    </location>
</feature>
<dbReference type="HAMAP" id="MF_03199">
    <property type="entry name" value="DHHC_PAT_PFA4"/>
    <property type="match status" value="1"/>
</dbReference>
<evidence type="ECO:0000256" key="11">
    <source>
        <dbReference type="HAMAP-Rule" id="MF_03199"/>
    </source>
</evidence>
<keyword evidence="6 11" id="KW-0472">Membrane</keyword>
<sequence length="483" mass="55736">MLDHSLSRVAVASVVTTICILSYPSQLFLLSKFFTPTQHVFFNALIACIWVTYARTILTDPGSPPKSEKGGGTGYEGMDAEEGRARFEKRRLIASYTGRWCKRCERYKPPRCHHCKTCKKCVLKMDHHCPWTASCIGFRNLPHFLRFLTYTTFTCSYLWLHLFYRASAVWSARALPAFYAPHTVPEMALLAVLLLIDTPLTIALFILFIRTFLQAAEGYTSIETWELERHHALVRRGLARRQVFPYDLGIWDNLVVAFGGQWFFPLWLNPFSYTPVIGERVPAKQLGETGKNGEVTLLAGLEFEVNGFEDPNTEWPPRDPEKQGRVEMMKRSGNFKIMEDSVEFAEGIRQRQRMDLYLRAQARERKKGGVYGDTRRGEQYGMDSWTPGEDVYREQIHRAEKDYYGNNTAANWGMERDSLHEGNENDIIDWRNSDGERLADFGVDEELEDEDEDVPLAQLMQRRRREMKPKGNVLGEICRNVVL</sequence>
<evidence type="ECO:0000313" key="15">
    <source>
        <dbReference type="Proteomes" id="UP000018144"/>
    </source>
</evidence>
<feature type="active site" description="S-palmitoyl cysteine intermediate" evidence="11">
    <location>
        <position position="129"/>
    </location>
</feature>
<dbReference type="InterPro" id="IPR001594">
    <property type="entry name" value="Palmitoyltrfase_DHHC"/>
</dbReference>
<name>U4LSR3_PYROM</name>
<comment type="domain">
    <text evidence="11 12">The DHHC domain is required for palmitoyltransferase activity.</text>
</comment>
<keyword evidence="9 11" id="KW-0012">Acyltransferase</keyword>
<dbReference type="OMA" id="WEIERHK"/>
<feature type="domain" description="Palmitoyltransferase DHHC" evidence="13">
    <location>
        <begin position="97"/>
        <end position="226"/>
    </location>
</feature>
<dbReference type="InterPro" id="IPR033682">
    <property type="entry name" value="PFA4"/>
</dbReference>
<keyword evidence="2 11" id="KW-0808">Transferase</keyword>
<evidence type="ECO:0000256" key="5">
    <source>
        <dbReference type="ARBA" id="ARBA00022989"/>
    </source>
</evidence>
<keyword evidence="7 11" id="KW-0564">Palmitate</keyword>
<dbReference type="AlphaFoldDB" id="U4LSR3"/>
<dbReference type="OrthoDB" id="331948at2759"/>
<comment type="catalytic activity">
    <reaction evidence="10 11 12">
        <text>L-cysteinyl-[protein] + hexadecanoyl-CoA = S-hexadecanoyl-L-cysteinyl-[protein] + CoA</text>
        <dbReference type="Rhea" id="RHEA:36683"/>
        <dbReference type="Rhea" id="RHEA-COMP:10131"/>
        <dbReference type="Rhea" id="RHEA-COMP:11032"/>
        <dbReference type="ChEBI" id="CHEBI:29950"/>
        <dbReference type="ChEBI" id="CHEBI:57287"/>
        <dbReference type="ChEBI" id="CHEBI:57379"/>
        <dbReference type="ChEBI" id="CHEBI:74151"/>
        <dbReference type="EC" id="2.3.1.225"/>
    </reaction>
</comment>
<comment type="subcellular location">
    <subcellularLocation>
        <location evidence="11">Endoplasmic reticulum membrane</location>
        <topology evidence="11">Multi-pass membrane protein</topology>
    </subcellularLocation>
    <subcellularLocation>
        <location evidence="1">Membrane</location>
        <topology evidence="1">Multi-pass membrane protein</topology>
    </subcellularLocation>
</comment>
<dbReference type="GO" id="GO:0019706">
    <property type="term" value="F:protein-cysteine S-palmitoyltransferase activity"/>
    <property type="evidence" value="ECO:0007669"/>
    <property type="project" value="UniProtKB-UniRule"/>
</dbReference>
<comment type="function">
    <text evidence="11">Mediates the reversible addition of palmitate to target proteins, thereby regulating their membrane association and biological function.</text>
</comment>
<keyword evidence="5 11" id="KW-1133">Transmembrane helix</keyword>
<keyword evidence="8 11" id="KW-0449">Lipoprotein</keyword>
<evidence type="ECO:0000256" key="8">
    <source>
        <dbReference type="ARBA" id="ARBA00023288"/>
    </source>
</evidence>
<keyword evidence="15" id="KW-1185">Reference proteome</keyword>
<evidence type="ECO:0000256" key="2">
    <source>
        <dbReference type="ARBA" id="ARBA00022679"/>
    </source>
</evidence>
<evidence type="ECO:0000313" key="14">
    <source>
        <dbReference type="EMBL" id="CCX30366.1"/>
    </source>
</evidence>
<gene>
    <name evidence="11" type="primary">PFA4</name>
    <name evidence="14" type="ORF">PCON_08563</name>
</gene>
<proteinExistence type="inferred from homology"/>
<evidence type="ECO:0000256" key="4">
    <source>
        <dbReference type="ARBA" id="ARBA00022824"/>
    </source>
</evidence>
<accession>U4LSR3</accession>
<dbReference type="eggNOG" id="KOG1314">
    <property type="taxonomic scope" value="Eukaryota"/>
</dbReference>
<evidence type="ECO:0000259" key="13">
    <source>
        <dbReference type="Pfam" id="PF01529"/>
    </source>
</evidence>
<evidence type="ECO:0000256" key="6">
    <source>
        <dbReference type="ARBA" id="ARBA00023136"/>
    </source>
</evidence>
<reference evidence="14 15" key="1">
    <citation type="journal article" date="2013" name="PLoS Genet.">
        <title>The genome and development-dependent transcriptomes of Pyronema confluens: a window into fungal evolution.</title>
        <authorList>
            <person name="Traeger S."/>
            <person name="Altegoer F."/>
            <person name="Freitag M."/>
            <person name="Gabaldon T."/>
            <person name="Kempken F."/>
            <person name="Kumar A."/>
            <person name="Marcet-Houben M."/>
            <person name="Poggeler S."/>
            <person name="Stajich J.E."/>
            <person name="Nowrousian M."/>
        </authorList>
    </citation>
    <scope>NUCLEOTIDE SEQUENCE [LARGE SCALE GENOMIC DNA]</scope>
    <source>
        <strain evidence="15">CBS 100304</strain>
        <tissue evidence="14">Vegetative mycelium</tissue>
    </source>
</reference>
<dbReference type="EC" id="2.3.1.225" evidence="11"/>
<evidence type="ECO:0000256" key="3">
    <source>
        <dbReference type="ARBA" id="ARBA00022692"/>
    </source>
</evidence>
<dbReference type="PROSITE" id="PS50216">
    <property type="entry name" value="DHHC"/>
    <property type="match status" value="1"/>
</dbReference>
<dbReference type="EMBL" id="HF935439">
    <property type="protein sequence ID" value="CCX30366.1"/>
    <property type="molecule type" value="Genomic_DNA"/>
</dbReference>
<feature type="transmembrane region" description="Helical" evidence="11 12">
    <location>
        <begin position="9"/>
        <end position="28"/>
    </location>
</feature>
<protein>
    <recommendedName>
        <fullName evidence="11">Palmitoyltransferase PFA4</fullName>
        <ecNumber evidence="11">2.3.1.225</ecNumber>
    </recommendedName>
    <alternativeName>
        <fullName evidence="11">Protein S-acyltransferase</fullName>
        <shortName evidence="11">PAT</shortName>
    </alternativeName>
    <alternativeName>
        <fullName evidence="11">Protein fatty acyltransferase 4</fullName>
    </alternativeName>
</protein>
<organism evidence="14 15">
    <name type="scientific">Pyronema omphalodes (strain CBS 100304)</name>
    <name type="common">Pyronema confluens</name>
    <dbReference type="NCBI Taxonomy" id="1076935"/>
    <lineage>
        <taxon>Eukaryota</taxon>
        <taxon>Fungi</taxon>
        <taxon>Dikarya</taxon>
        <taxon>Ascomycota</taxon>
        <taxon>Pezizomycotina</taxon>
        <taxon>Pezizomycetes</taxon>
        <taxon>Pezizales</taxon>
        <taxon>Pyronemataceae</taxon>
        <taxon>Pyronema</taxon>
    </lineage>
</organism>
<evidence type="ECO:0000256" key="7">
    <source>
        <dbReference type="ARBA" id="ARBA00023139"/>
    </source>
</evidence>
<dbReference type="PANTHER" id="PTHR12246">
    <property type="entry name" value="PALMITOYLTRANSFERASE ZDHHC16"/>
    <property type="match status" value="1"/>
</dbReference>
<evidence type="ECO:0000256" key="10">
    <source>
        <dbReference type="ARBA" id="ARBA00048048"/>
    </source>
</evidence>
<keyword evidence="4 11" id="KW-0256">Endoplasmic reticulum</keyword>
<dbReference type="STRING" id="1076935.U4LSR3"/>
<evidence type="ECO:0000256" key="9">
    <source>
        <dbReference type="ARBA" id="ARBA00023315"/>
    </source>
</evidence>
<evidence type="ECO:0000256" key="1">
    <source>
        <dbReference type="ARBA" id="ARBA00004141"/>
    </source>
</evidence>
<feature type="transmembrane region" description="Helical" evidence="11 12">
    <location>
        <begin position="40"/>
        <end position="58"/>
    </location>
</feature>
<dbReference type="GO" id="GO:0005789">
    <property type="term" value="C:endoplasmic reticulum membrane"/>
    <property type="evidence" value="ECO:0007669"/>
    <property type="project" value="UniProtKB-SubCell"/>
</dbReference>